<feature type="region of interest" description="Disordered" evidence="5">
    <location>
        <begin position="297"/>
        <end position="327"/>
    </location>
</feature>
<proteinExistence type="inferred from homology"/>
<evidence type="ECO:0000313" key="7">
    <source>
        <dbReference type="EMBL" id="PAP75061.1"/>
    </source>
</evidence>
<evidence type="ECO:0000259" key="6">
    <source>
        <dbReference type="PROSITE" id="PS50931"/>
    </source>
</evidence>
<dbReference type="Gene3D" id="3.40.190.290">
    <property type="match status" value="1"/>
</dbReference>
<sequence length="327" mass="35460">MITSEDLRFFSVIARSGSVAAAARRLGVTPSAAGQRLAALEQRVGVRLADRDRRGLRLTDEGRLLADRAAPLVTEIDDLSDALAARREEVGGHLHVVASLGFGRRHVAPLAARFREHYPAVTLDLTLTAARVPAAAYDLWVHIGELRETSLVGRRLAPNDRWLVAAPAYLADAGTPAAPVDLVDHAPLVLRENEEDTSLWRFTRDGREDAVRVTPALASNDGEVLRTWALDGLGMMVRSEWHVADDVRAGRLVRVLPEYTLPPADVTALLGSRRGRSARTQAFLDLLLDALDPAPWRGSEGVGNSKEPSARPALPEAPTSSCRRGRA</sequence>
<dbReference type="PANTHER" id="PTHR30537:SF5">
    <property type="entry name" value="HTH-TYPE TRANSCRIPTIONAL ACTIVATOR TTDR-RELATED"/>
    <property type="match status" value="1"/>
</dbReference>
<keyword evidence="8" id="KW-1185">Reference proteome</keyword>
<organism evidence="7 8">
    <name type="scientific">Rubrivirga marina</name>
    <dbReference type="NCBI Taxonomy" id="1196024"/>
    <lineage>
        <taxon>Bacteria</taxon>
        <taxon>Pseudomonadati</taxon>
        <taxon>Rhodothermota</taxon>
        <taxon>Rhodothermia</taxon>
        <taxon>Rhodothermales</taxon>
        <taxon>Rubricoccaceae</taxon>
        <taxon>Rubrivirga</taxon>
    </lineage>
</organism>
<dbReference type="GO" id="GO:0043565">
    <property type="term" value="F:sequence-specific DNA binding"/>
    <property type="evidence" value="ECO:0007669"/>
    <property type="project" value="TreeGrafter"/>
</dbReference>
<dbReference type="RefSeq" id="WP_095508689.1">
    <property type="nucleotide sequence ID" value="NZ_MQWD01000001.1"/>
</dbReference>
<feature type="compositionally biased region" description="Polar residues" evidence="5">
    <location>
        <begin position="318"/>
        <end position="327"/>
    </location>
</feature>
<dbReference type="InterPro" id="IPR036388">
    <property type="entry name" value="WH-like_DNA-bd_sf"/>
</dbReference>
<gene>
    <name evidence="7" type="ORF">BSZ37_00650</name>
</gene>
<keyword evidence="4" id="KW-0804">Transcription</keyword>
<evidence type="ECO:0000256" key="4">
    <source>
        <dbReference type="ARBA" id="ARBA00023163"/>
    </source>
</evidence>
<dbReference type="Pfam" id="PF03466">
    <property type="entry name" value="LysR_substrate"/>
    <property type="match status" value="1"/>
</dbReference>
<dbReference type="PANTHER" id="PTHR30537">
    <property type="entry name" value="HTH-TYPE TRANSCRIPTIONAL REGULATOR"/>
    <property type="match status" value="1"/>
</dbReference>
<protein>
    <recommendedName>
        <fullName evidence="6">HTH lysR-type domain-containing protein</fullName>
    </recommendedName>
</protein>
<dbReference type="InterPro" id="IPR058163">
    <property type="entry name" value="LysR-type_TF_proteobact-type"/>
</dbReference>
<accession>A0A271IUX7</accession>
<dbReference type="GO" id="GO:0003700">
    <property type="term" value="F:DNA-binding transcription factor activity"/>
    <property type="evidence" value="ECO:0007669"/>
    <property type="project" value="InterPro"/>
</dbReference>
<dbReference type="EMBL" id="MQWD01000001">
    <property type="protein sequence ID" value="PAP75061.1"/>
    <property type="molecule type" value="Genomic_DNA"/>
</dbReference>
<dbReference type="InterPro" id="IPR036390">
    <property type="entry name" value="WH_DNA-bd_sf"/>
</dbReference>
<name>A0A271IUX7_9BACT</name>
<dbReference type="InterPro" id="IPR000847">
    <property type="entry name" value="LysR_HTH_N"/>
</dbReference>
<dbReference type="FunFam" id="1.10.10.10:FF:000001">
    <property type="entry name" value="LysR family transcriptional regulator"/>
    <property type="match status" value="1"/>
</dbReference>
<evidence type="ECO:0000256" key="5">
    <source>
        <dbReference type="SAM" id="MobiDB-lite"/>
    </source>
</evidence>
<dbReference type="PROSITE" id="PS50931">
    <property type="entry name" value="HTH_LYSR"/>
    <property type="match status" value="1"/>
</dbReference>
<comment type="similarity">
    <text evidence="1">Belongs to the LysR transcriptional regulatory family.</text>
</comment>
<keyword evidence="2" id="KW-0805">Transcription regulation</keyword>
<evidence type="ECO:0000256" key="3">
    <source>
        <dbReference type="ARBA" id="ARBA00023125"/>
    </source>
</evidence>
<evidence type="ECO:0000256" key="1">
    <source>
        <dbReference type="ARBA" id="ARBA00009437"/>
    </source>
</evidence>
<evidence type="ECO:0000256" key="2">
    <source>
        <dbReference type="ARBA" id="ARBA00023015"/>
    </source>
</evidence>
<dbReference type="SUPFAM" id="SSF53850">
    <property type="entry name" value="Periplasmic binding protein-like II"/>
    <property type="match status" value="1"/>
</dbReference>
<dbReference type="InterPro" id="IPR005119">
    <property type="entry name" value="LysR_subst-bd"/>
</dbReference>
<dbReference type="GO" id="GO:0006351">
    <property type="term" value="P:DNA-templated transcription"/>
    <property type="evidence" value="ECO:0007669"/>
    <property type="project" value="TreeGrafter"/>
</dbReference>
<feature type="domain" description="HTH lysR-type" evidence="6">
    <location>
        <begin position="2"/>
        <end position="59"/>
    </location>
</feature>
<dbReference type="Proteomes" id="UP000216339">
    <property type="component" value="Unassembled WGS sequence"/>
</dbReference>
<dbReference type="Pfam" id="PF00126">
    <property type="entry name" value="HTH_1"/>
    <property type="match status" value="1"/>
</dbReference>
<keyword evidence="3" id="KW-0238">DNA-binding</keyword>
<reference evidence="7 8" key="1">
    <citation type="submission" date="2016-11" db="EMBL/GenBank/DDBJ databases">
        <title>Study of marine rhodopsin-containing bacteria.</title>
        <authorList>
            <person name="Yoshizawa S."/>
            <person name="Kumagai Y."/>
            <person name="Kogure K."/>
        </authorList>
    </citation>
    <scope>NUCLEOTIDE SEQUENCE [LARGE SCALE GENOMIC DNA]</scope>
    <source>
        <strain evidence="7 8">SAORIC-28</strain>
    </source>
</reference>
<dbReference type="OrthoDB" id="9778774at2"/>
<dbReference type="Gene3D" id="1.10.10.10">
    <property type="entry name" value="Winged helix-like DNA-binding domain superfamily/Winged helix DNA-binding domain"/>
    <property type="match status" value="1"/>
</dbReference>
<dbReference type="SUPFAM" id="SSF46785">
    <property type="entry name" value="Winged helix' DNA-binding domain"/>
    <property type="match status" value="1"/>
</dbReference>
<comment type="caution">
    <text evidence="7">The sequence shown here is derived from an EMBL/GenBank/DDBJ whole genome shotgun (WGS) entry which is preliminary data.</text>
</comment>
<dbReference type="AlphaFoldDB" id="A0A271IUX7"/>
<evidence type="ECO:0000313" key="8">
    <source>
        <dbReference type="Proteomes" id="UP000216339"/>
    </source>
</evidence>